<name>A0A817XVF9_9BILA</name>
<evidence type="ECO:0000313" key="6">
    <source>
        <dbReference type="EMBL" id="CAF4332293.1"/>
    </source>
</evidence>
<dbReference type="EMBL" id="CAJOBR010001034">
    <property type="protein sequence ID" value="CAF4571317.1"/>
    <property type="molecule type" value="Genomic_DNA"/>
</dbReference>
<gene>
    <name evidence="3" type="ORF">FME351_LOCUS587</name>
    <name evidence="5" type="ORF">GRG538_LOCUS25480</name>
    <name evidence="6" type="ORF">HFQ381_LOCUS15533</name>
    <name evidence="4" type="ORF">LUA448_LOCUS14997</name>
    <name evidence="9" type="ORF">QYT958_LOCUS9650</name>
    <name evidence="2" type="ORF">TIS948_LOCUS9270</name>
    <name evidence="7" type="ORF">TSG867_LOCUS14424</name>
    <name evidence="8" type="ORF">UJA718_LOCUS20680</name>
</gene>
<reference evidence="4" key="1">
    <citation type="submission" date="2021-02" db="EMBL/GenBank/DDBJ databases">
        <authorList>
            <person name="Nowell W R."/>
        </authorList>
    </citation>
    <scope>NUCLEOTIDE SEQUENCE</scope>
</reference>
<dbReference type="EMBL" id="CAJNYD010001870">
    <property type="protein sequence ID" value="CAF3372662.1"/>
    <property type="molecule type" value="Genomic_DNA"/>
</dbReference>
<keyword evidence="11" id="KW-1185">Reference proteome</keyword>
<evidence type="ECO:0000313" key="9">
    <source>
        <dbReference type="EMBL" id="CAF4571317.1"/>
    </source>
</evidence>
<dbReference type="Proteomes" id="UP000663851">
    <property type="component" value="Unassembled WGS sequence"/>
</dbReference>
<evidence type="ECO:0000313" key="4">
    <source>
        <dbReference type="EMBL" id="CAF3372662.1"/>
    </source>
</evidence>
<dbReference type="Proteomes" id="UP000663872">
    <property type="component" value="Unassembled WGS sequence"/>
</dbReference>
<proteinExistence type="predicted"/>
<dbReference type="EMBL" id="CAJNYU010000012">
    <property type="protein sequence ID" value="CAF3312948.1"/>
    <property type="molecule type" value="Genomic_DNA"/>
</dbReference>
<evidence type="ECO:0000313" key="7">
    <source>
        <dbReference type="EMBL" id="CAF4419730.1"/>
    </source>
</evidence>
<keyword evidence="1" id="KW-0472">Membrane</keyword>
<evidence type="ECO:0000313" key="3">
    <source>
        <dbReference type="EMBL" id="CAF3312948.1"/>
    </source>
</evidence>
<keyword evidence="1" id="KW-0812">Transmembrane</keyword>
<organism evidence="4 10">
    <name type="scientific">Rotaria socialis</name>
    <dbReference type="NCBI Taxonomy" id="392032"/>
    <lineage>
        <taxon>Eukaryota</taxon>
        <taxon>Metazoa</taxon>
        <taxon>Spiralia</taxon>
        <taxon>Gnathifera</taxon>
        <taxon>Rotifera</taxon>
        <taxon>Eurotatoria</taxon>
        <taxon>Bdelloidea</taxon>
        <taxon>Philodinida</taxon>
        <taxon>Philodinidae</taxon>
        <taxon>Rotaria</taxon>
    </lineage>
</organism>
<accession>A0A817XVF9</accession>
<dbReference type="Proteomes" id="UP000663869">
    <property type="component" value="Unassembled WGS sequence"/>
</dbReference>
<dbReference type="Proteomes" id="UP000663873">
    <property type="component" value="Unassembled WGS sequence"/>
</dbReference>
<dbReference type="Proteomes" id="UP000663833">
    <property type="component" value="Unassembled WGS sequence"/>
</dbReference>
<evidence type="ECO:0000256" key="1">
    <source>
        <dbReference type="SAM" id="Phobius"/>
    </source>
</evidence>
<protein>
    <submittedName>
        <fullName evidence="4">Uncharacterized protein</fullName>
    </submittedName>
</protein>
<dbReference type="OrthoDB" id="9995140at2759"/>
<keyword evidence="1" id="KW-1133">Transmembrane helix</keyword>
<dbReference type="EMBL" id="CAJOBP010003892">
    <property type="protein sequence ID" value="CAF4422380.1"/>
    <property type="molecule type" value="Genomic_DNA"/>
</dbReference>
<evidence type="ECO:0000313" key="10">
    <source>
        <dbReference type="Proteomes" id="UP000663833"/>
    </source>
</evidence>
<dbReference type="Proteomes" id="UP000663825">
    <property type="component" value="Unassembled WGS sequence"/>
</dbReference>
<dbReference type="EMBL" id="CAJOBQ010000803">
    <property type="protein sequence ID" value="CAF4419730.1"/>
    <property type="molecule type" value="Genomic_DNA"/>
</dbReference>
<dbReference type="Proteomes" id="UP000663848">
    <property type="component" value="Unassembled WGS sequence"/>
</dbReference>
<dbReference type="Proteomes" id="UP000663862">
    <property type="component" value="Unassembled WGS sequence"/>
</dbReference>
<feature type="transmembrane region" description="Helical" evidence="1">
    <location>
        <begin position="30"/>
        <end position="54"/>
    </location>
</feature>
<evidence type="ECO:0000313" key="11">
    <source>
        <dbReference type="Proteomes" id="UP000663873"/>
    </source>
</evidence>
<evidence type="ECO:0000313" key="8">
    <source>
        <dbReference type="EMBL" id="CAF4422380.1"/>
    </source>
</evidence>
<evidence type="ECO:0000313" key="5">
    <source>
        <dbReference type="EMBL" id="CAF3656340.1"/>
    </source>
</evidence>
<dbReference type="EMBL" id="CAJNYT010004351">
    <property type="protein sequence ID" value="CAF3656340.1"/>
    <property type="molecule type" value="Genomic_DNA"/>
</dbReference>
<comment type="caution">
    <text evidence="4">The sequence shown here is derived from an EMBL/GenBank/DDBJ whole genome shotgun (WGS) entry which is preliminary data.</text>
</comment>
<dbReference type="EMBL" id="CAJNXB010001202">
    <property type="protein sequence ID" value="CAF3143095.1"/>
    <property type="molecule type" value="Genomic_DNA"/>
</dbReference>
<dbReference type="AlphaFoldDB" id="A0A817XVF9"/>
<evidence type="ECO:0000313" key="2">
    <source>
        <dbReference type="EMBL" id="CAF3143095.1"/>
    </source>
</evidence>
<dbReference type="EMBL" id="CAJOBO010001059">
    <property type="protein sequence ID" value="CAF4332293.1"/>
    <property type="molecule type" value="Genomic_DNA"/>
</dbReference>
<sequence>MNKTVENFAVPATCTICQTSHGFSSADRRAIIVMVVLTGVALILCYVAVLWYAIRTRFIRNIKSLIIPESAHENSVSDGDEDIKAHMARTKAMLTQPAVFVLGDDHDRF</sequence>